<dbReference type="SUPFAM" id="SSF51445">
    <property type="entry name" value="(Trans)glycosidases"/>
    <property type="match status" value="1"/>
</dbReference>
<name>A0A8S5VFJ4_9CAUD</name>
<protein>
    <recommendedName>
        <fullName evidence="3">lysozyme</fullName>
        <ecNumber evidence="3">3.2.1.17</ecNumber>
    </recommendedName>
</protein>
<accession>A0A8S5VFJ4</accession>
<dbReference type="PANTHER" id="PTHR34135:SF2">
    <property type="entry name" value="LYSOZYME"/>
    <property type="match status" value="1"/>
</dbReference>
<dbReference type="InterPro" id="IPR017853">
    <property type="entry name" value="GH"/>
</dbReference>
<proteinExistence type="inferred from homology"/>
<sequence>MMAKTILDVSRWQGNINWDAVKASGKIDGVMLKTVSTNRKLSKRKDGLYIDPTFERNYAECKRLGIPVGVYYYTYAVSHTSADAELALLKTALTGKTFELPICVDVEDNKLRKLGKQALTDLTAYALATIERWGFYALLYTGLNFGKTRLYMGGAALRKYDVWVAAYRDNKPTPAWSFGMWQYTSTASVPGITGNADLSHAYKDYAAIIAKKGLDRLREGA</sequence>
<organism evidence="4">
    <name type="scientific">Siphoviridae sp. ctNHj22</name>
    <dbReference type="NCBI Taxonomy" id="2825468"/>
    <lineage>
        <taxon>Viruses</taxon>
        <taxon>Duplodnaviria</taxon>
        <taxon>Heunggongvirae</taxon>
        <taxon>Uroviricota</taxon>
        <taxon>Caudoviricetes</taxon>
    </lineage>
</organism>
<comment type="similarity">
    <text evidence="2">Belongs to the glycosyl hydrolase 25 family.</text>
</comment>
<reference evidence="4" key="1">
    <citation type="journal article" date="2021" name="Proc. Natl. Acad. Sci. U.S.A.">
        <title>A Catalog of Tens of Thousands of Viruses from Human Metagenomes Reveals Hidden Associations with Chronic Diseases.</title>
        <authorList>
            <person name="Tisza M.J."/>
            <person name="Buck C.B."/>
        </authorList>
    </citation>
    <scope>NUCLEOTIDE SEQUENCE</scope>
    <source>
        <strain evidence="4">CtNHj22</strain>
    </source>
</reference>
<dbReference type="PROSITE" id="PS51904">
    <property type="entry name" value="GLYCOSYL_HYDROL_F25_2"/>
    <property type="match status" value="1"/>
</dbReference>
<dbReference type="InterPro" id="IPR002053">
    <property type="entry name" value="Glyco_hydro_25"/>
</dbReference>
<dbReference type="PANTHER" id="PTHR34135">
    <property type="entry name" value="LYSOZYME"/>
    <property type="match status" value="1"/>
</dbReference>
<comment type="catalytic activity">
    <reaction evidence="1">
        <text>Hydrolysis of (1-&gt;4)-beta-linkages between N-acetylmuramic acid and N-acetyl-D-glucosamine residues in a peptidoglycan and between N-acetyl-D-glucosamine residues in chitodextrins.</text>
        <dbReference type="EC" id="3.2.1.17"/>
    </reaction>
</comment>
<evidence type="ECO:0000313" key="4">
    <source>
        <dbReference type="EMBL" id="DAG05530.1"/>
    </source>
</evidence>
<dbReference type="EMBL" id="BK016261">
    <property type="protein sequence ID" value="DAG05530.1"/>
    <property type="molecule type" value="Genomic_DNA"/>
</dbReference>
<dbReference type="Gene3D" id="3.20.20.80">
    <property type="entry name" value="Glycosidases"/>
    <property type="match status" value="1"/>
</dbReference>
<dbReference type="EC" id="3.2.1.17" evidence="3"/>
<evidence type="ECO:0000256" key="3">
    <source>
        <dbReference type="ARBA" id="ARBA00012732"/>
    </source>
</evidence>
<dbReference type="Pfam" id="PF01183">
    <property type="entry name" value="Glyco_hydro_25"/>
    <property type="match status" value="1"/>
</dbReference>
<evidence type="ECO:0000256" key="1">
    <source>
        <dbReference type="ARBA" id="ARBA00000632"/>
    </source>
</evidence>
<dbReference type="GO" id="GO:0003796">
    <property type="term" value="F:lysozyme activity"/>
    <property type="evidence" value="ECO:0007669"/>
    <property type="project" value="UniProtKB-EC"/>
</dbReference>
<dbReference type="GO" id="GO:0016998">
    <property type="term" value="P:cell wall macromolecule catabolic process"/>
    <property type="evidence" value="ECO:0007669"/>
    <property type="project" value="InterPro"/>
</dbReference>
<dbReference type="GO" id="GO:0009253">
    <property type="term" value="P:peptidoglycan catabolic process"/>
    <property type="evidence" value="ECO:0007669"/>
    <property type="project" value="InterPro"/>
</dbReference>
<dbReference type="GO" id="GO:0016052">
    <property type="term" value="P:carbohydrate catabolic process"/>
    <property type="evidence" value="ECO:0007669"/>
    <property type="project" value="TreeGrafter"/>
</dbReference>
<evidence type="ECO:0000256" key="2">
    <source>
        <dbReference type="ARBA" id="ARBA00010646"/>
    </source>
</evidence>